<feature type="region of interest" description="Disordered" evidence="1">
    <location>
        <begin position="1"/>
        <end position="29"/>
    </location>
</feature>
<dbReference type="Proteomes" id="UP000287188">
    <property type="component" value="Unassembled WGS sequence"/>
</dbReference>
<feature type="compositionally biased region" description="Low complexity" evidence="1">
    <location>
        <begin position="13"/>
        <end position="23"/>
    </location>
</feature>
<dbReference type="EMBL" id="BIFS01000001">
    <property type="protein sequence ID" value="GCE21215.1"/>
    <property type="molecule type" value="Genomic_DNA"/>
</dbReference>
<evidence type="ECO:0000313" key="2">
    <source>
        <dbReference type="EMBL" id="GCE21215.1"/>
    </source>
</evidence>
<name>A0A402AQA4_9CHLR</name>
<accession>A0A402AQA4</accession>
<reference evidence="3" key="1">
    <citation type="submission" date="2018-12" db="EMBL/GenBank/DDBJ databases">
        <title>Tengunoibacter tsumagoiensis gen. nov., sp. nov., Dictyobacter kobayashii sp. nov., D. alpinus sp. nov., and D. joshuensis sp. nov. and description of Dictyobacteraceae fam. nov. within the order Ktedonobacterales isolated from Tengu-no-mugimeshi.</title>
        <authorList>
            <person name="Wang C.M."/>
            <person name="Zheng Y."/>
            <person name="Sakai Y."/>
            <person name="Toyoda A."/>
            <person name="Minakuchi Y."/>
            <person name="Abe K."/>
            <person name="Yokota A."/>
            <person name="Yabe S."/>
        </authorList>
    </citation>
    <scope>NUCLEOTIDE SEQUENCE [LARGE SCALE GENOMIC DNA]</scope>
    <source>
        <strain evidence="3">Uno11</strain>
    </source>
</reference>
<evidence type="ECO:0000313" key="3">
    <source>
        <dbReference type="Proteomes" id="UP000287188"/>
    </source>
</evidence>
<comment type="caution">
    <text evidence="2">The sequence shown here is derived from an EMBL/GenBank/DDBJ whole genome shotgun (WGS) entry which is preliminary data.</text>
</comment>
<organism evidence="2 3">
    <name type="scientific">Dictyobacter kobayashii</name>
    <dbReference type="NCBI Taxonomy" id="2014872"/>
    <lineage>
        <taxon>Bacteria</taxon>
        <taxon>Bacillati</taxon>
        <taxon>Chloroflexota</taxon>
        <taxon>Ktedonobacteria</taxon>
        <taxon>Ktedonobacterales</taxon>
        <taxon>Dictyobacteraceae</taxon>
        <taxon>Dictyobacter</taxon>
    </lineage>
</organism>
<dbReference type="AlphaFoldDB" id="A0A402AQA4"/>
<sequence>MQGRQPLTEREVSSPPTLSVLPPEGRRTYGSITTTHKNLYISSFYLSYK</sequence>
<protein>
    <submittedName>
        <fullName evidence="2">Uncharacterized protein</fullName>
    </submittedName>
</protein>
<keyword evidence="3" id="KW-1185">Reference proteome</keyword>
<gene>
    <name evidence="2" type="ORF">KDK_50150</name>
</gene>
<evidence type="ECO:0000256" key="1">
    <source>
        <dbReference type="SAM" id="MobiDB-lite"/>
    </source>
</evidence>
<proteinExistence type="predicted"/>